<dbReference type="AlphaFoldDB" id="A0A0B2QVU2"/>
<dbReference type="EMBL" id="KN655892">
    <property type="protein sequence ID" value="KHN23908.1"/>
    <property type="molecule type" value="Genomic_DNA"/>
</dbReference>
<dbReference type="SUPFAM" id="SSF53335">
    <property type="entry name" value="S-adenosyl-L-methionine-dependent methyltransferases"/>
    <property type="match status" value="1"/>
</dbReference>
<dbReference type="InterPro" id="IPR029063">
    <property type="entry name" value="SAM-dependent_MTases_sf"/>
</dbReference>
<keyword evidence="2" id="KW-0489">Methyltransferase</keyword>
<dbReference type="GO" id="GO:0032259">
    <property type="term" value="P:methylation"/>
    <property type="evidence" value="ECO:0007669"/>
    <property type="project" value="UniProtKB-KW"/>
</dbReference>
<name>A0A0B2QVU2_GLYSO</name>
<dbReference type="PANTHER" id="PTHR13600">
    <property type="entry name" value="LEUCINE CARBOXYL METHYLTRANSFERASE"/>
    <property type="match status" value="1"/>
</dbReference>
<dbReference type="PANTHER" id="PTHR13600:SF21">
    <property type="entry name" value="LEUCINE CARBOXYL METHYLTRANSFERASE 1"/>
    <property type="match status" value="1"/>
</dbReference>
<dbReference type="EC" id="2.1.1.-" evidence="2"/>
<gene>
    <name evidence="2" type="ORF">glysoja_046534</name>
</gene>
<keyword evidence="1" id="KW-0949">S-adenosyl-L-methionine</keyword>
<sequence>MNISSPKTNCRSFVKKGYMKDDYIHLFVRRPVRRSPIINRGYFARWAATRKLLYQFRDVENNTDGDALIKKQILSLGAGFDPTYF</sequence>
<proteinExistence type="predicted"/>
<evidence type="ECO:0000313" key="2">
    <source>
        <dbReference type="EMBL" id="KHN23908.1"/>
    </source>
</evidence>
<dbReference type="GO" id="GO:0008168">
    <property type="term" value="F:methyltransferase activity"/>
    <property type="evidence" value="ECO:0007669"/>
    <property type="project" value="UniProtKB-KW"/>
</dbReference>
<keyword evidence="2" id="KW-0808">Transferase</keyword>
<evidence type="ECO:0000256" key="1">
    <source>
        <dbReference type="ARBA" id="ARBA00022691"/>
    </source>
</evidence>
<dbReference type="Gene3D" id="3.40.50.150">
    <property type="entry name" value="Vaccinia Virus protein VP39"/>
    <property type="match status" value="1"/>
</dbReference>
<protein>
    <submittedName>
        <fullName evidence="2">Leucine carboxyl methyltransferase 2</fullName>
        <ecNumber evidence="2">2.1.1.-</ecNumber>
    </submittedName>
</protein>
<dbReference type="InterPro" id="IPR016651">
    <property type="entry name" value="LCMT1"/>
</dbReference>
<organism evidence="2">
    <name type="scientific">Glycine soja</name>
    <name type="common">Wild soybean</name>
    <dbReference type="NCBI Taxonomy" id="3848"/>
    <lineage>
        <taxon>Eukaryota</taxon>
        <taxon>Viridiplantae</taxon>
        <taxon>Streptophyta</taxon>
        <taxon>Embryophyta</taxon>
        <taxon>Tracheophyta</taxon>
        <taxon>Spermatophyta</taxon>
        <taxon>Magnoliopsida</taxon>
        <taxon>eudicotyledons</taxon>
        <taxon>Gunneridae</taxon>
        <taxon>Pentapetalae</taxon>
        <taxon>rosids</taxon>
        <taxon>fabids</taxon>
        <taxon>Fabales</taxon>
        <taxon>Fabaceae</taxon>
        <taxon>Papilionoideae</taxon>
        <taxon>50 kb inversion clade</taxon>
        <taxon>NPAAA clade</taxon>
        <taxon>indigoferoid/millettioid clade</taxon>
        <taxon>Phaseoleae</taxon>
        <taxon>Glycine</taxon>
        <taxon>Glycine subgen. Soja</taxon>
    </lineage>
</organism>
<accession>A0A0B2QVU2</accession>
<dbReference type="Proteomes" id="UP000053555">
    <property type="component" value="Unassembled WGS sequence"/>
</dbReference>
<reference evidence="2" key="1">
    <citation type="submission" date="2014-07" db="EMBL/GenBank/DDBJ databases">
        <title>Identification of a novel salt tolerance gene in wild soybean by whole-genome sequencing.</title>
        <authorList>
            <person name="Lam H.-M."/>
            <person name="Qi X."/>
            <person name="Li M.-W."/>
            <person name="Liu X."/>
            <person name="Xie M."/>
            <person name="Ni M."/>
            <person name="Xu X."/>
        </authorList>
    </citation>
    <scope>NUCLEOTIDE SEQUENCE [LARGE SCALE GENOMIC DNA]</scope>
    <source>
        <tissue evidence="2">Root</tissue>
    </source>
</reference>